<dbReference type="Proteomes" id="UP000032142">
    <property type="component" value="Unassembled WGS sequence"/>
</dbReference>
<keyword evidence="2" id="KW-1185">Reference proteome</keyword>
<evidence type="ECO:0000313" key="1">
    <source>
        <dbReference type="EMBL" id="KHG27405.1"/>
    </source>
</evidence>
<organism evidence="1 2">
    <name type="scientific">Gossypium arboreum</name>
    <name type="common">Tree cotton</name>
    <name type="synonym">Gossypium nanking</name>
    <dbReference type="NCBI Taxonomy" id="29729"/>
    <lineage>
        <taxon>Eukaryota</taxon>
        <taxon>Viridiplantae</taxon>
        <taxon>Streptophyta</taxon>
        <taxon>Embryophyta</taxon>
        <taxon>Tracheophyta</taxon>
        <taxon>Spermatophyta</taxon>
        <taxon>Magnoliopsida</taxon>
        <taxon>eudicotyledons</taxon>
        <taxon>Gunneridae</taxon>
        <taxon>Pentapetalae</taxon>
        <taxon>rosids</taxon>
        <taxon>malvids</taxon>
        <taxon>Malvales</taxon>
        <taxon>Malvaceae</taxon>
        <taxon>Malvoideae</taxon>
        <taxon>Gossypium</taxon>
    </lineage>
</organism>
<name>A0A0B0PQW3_GOSAR</name>
<dbReference type="AlphaFoldDB" id="A0A0B0PQW3"/>
<sequence length="47" mass="5117">MLIYVIVFCMNHAFTSSVACKNDLVLFICLGAGSQEYILAISLGLSF</sequence>
<evidence type="ECO:0000313" key="2">
    <source>
        <dbReference type="Proteomes" id="UP000032142"/>
    </source>
</evidence>
<protein>
    <submittedName>
        <fullName evidence="1">Uncharacterized protein</fullName>
    </submittedName>
</protein>
<dbReference type="EMBL" id="KN440986">
    <property type="protein sequence ID" value="KHG27405.1"/>
    <property type="molecule type" value="Genomic_DNA"/>
</dbReference>
<reference evidence="2" key="1">
    <citation type="submission" date="2014-09" db="EMBL/GenBank/DDBJ databases">
        <authorList>
            <person name="Mudge J."/>
            <person name="Ramaraj T."/>
            <person name="Lindquist I.E."/>
            <person name="Bharti A.K."/>
            <person name="Sundararajan A."/>
            <person name="Cameron C.T."/>
            <person name="Woodward J.E."/>
            <person name="May G.D."/>
            <person name="Brubaker C."/>
            <person name="Broadhvest J."/>
            <person name="Wilkins T.A."/>
        </authorList>
    </citation>
    <scope>NUCLEOTIDE SEQUENCE</scope>
    <source>
        <strain evidence="2">cv. AKA8401</strain>
    </source>
</reference>
<proteinExistence type="predicted"/>
<accession>A0A0B0PQW3</accession>
<gene>
    <name evidence="1" type="ORF">F383_34310</name>
</gene>